<reference evidence="1" key="1">
    <citation type="journal article" date="2024" name="Int. J. Syst. Evol. Microbiol.">
        <title>Pseudomonas fortuita sp. nov., isolated from the endosphere of a wild yam.</title>
        <authorList>
            <person name="Carlier A."/>
            <person name="Beaumel M."/>
            <person name="Moreau S."/>
            <person name="Acar T."/>
            <person name="Sana T.G."/>
            <person name="Cnockaert M."/>
            <person name="Vandamme P."/>
        </authorList>
    </citation>
    <scope>NUCLEOTIDE SEQUENCE</scope>
    <source>
        <strain evidence="1">GMI12077</strain>
    </source>
</reference>
<sequence length="423" mass="47874">MGFFSDCWSAIKSVGSAVVEVVRTTYDTVREKARDALDWMATKAESFVGKVKEVWSKVKPFIATVVRPALKIAAEWATVALPTFPWVATAIRAFDKALEALLNWEKTALAKQVKAAVEWAIAKAKTLRDVLLNDEDMEQAATHEEVLREAREEVRGEAGRALDLATLITQYAQLSTRIQQVLENNNISDFDHYLRLRASQKLLKDTEQRLIHAQDLDAINRDDLFLVEIAAELLKAKPQVNDAQAVRLDEVIAARFGKKLIPFVFEELIMAWGCNLEQQEKDWKTLSESVARLQVQERQLKISQNLGEPSAEDKAALADIQARLPALKAQMDQLRKRNQEMRNYVYAAEGFLQVLEKAPEDFADDAYLLTDSQEVGMIIIDCAQHGKRWEELTEDEQSLIIDFANIFEEASRERASRLVEVAA</sequence>
<protein>
    <submittedName>
        <fullName evidence="1">Uncharacterized protein</fullName>
    </submittedName>
</protein>
<keyword evidence="2" id="KW-1185">Reference proteome</keyword>
<evidence type="ECO:0000313" key="2">
    <source>
        <dbReference type="Proteomes" id="UP001163982"/>
    </source>
</evidence>
<organism evidence="1 2">
    <name type="scientific">Pseudomonas fortuita</name>
    <dbReference type="NCBI Taxonomy" id="3233375"/>
    <lineage>
        <taxon>Bacteria</taxon>
        <taxon>Pseudomonadati</taxon>
        <taxon>Pseudomonadota</taxon>
        <taxon>Gammaproteobacteria</taxon>
        <taxon>Pseudomonadales</taxon>
        <taxon>Pseudomonadaceae</taxon>
        <taxon>Pseudomonas</taxon>
    </lineage>
</organism>
<accession>A0ACD4P708</accession>
<dbReference type="EMBL" id="CP114035">
    <property type="protein sequence ID" value="WAP63106.1"/>
    <property type="molecule type" value="Genomic_DNA"/>
</dbReference>
<name>A0ACD4P708_9PSED</name>
<dbReference type="Proteomes" id="UP001163982">
    <property type="component" value="Chromosome"/>
</dbReference>
<gene>
    <name evidence="1" type="ORF">OZ911_25010</name>
</gene>
<evidence type="ECO:0000313" key="1">
    <source>
        <dbReference type="EMBL" id="WAP63106.1"/>
    </source>
</evidence>
<proteinExistence type="predicted"/>